<dbReference type="AlphaFoldDB" id="A0A5C7FMK9"/>
<evidence type="ECO:0000256" key="1">
    <source>
        <dbReference type="SAM" id="SignalP"/>
    </source>
</evidence>
<gene>
    <name evidence="2" type="ORF">FUA23_19865</name>
</gene>
<protein>
    <submittedName>
        <fullName evidence="2">Uncharacterized protein</fullName>
    </submittedName>
</protein>
<dbReference type="EMBL" id="VOXD01000042">
    <property type="protein sequence ID" value="TXF85995.1"/>
    <property type="molecule type" value="Genomic_DNA"/>
</dbReference>
<feature type="signal peptide" evidence="1">
    <location>
        <begin position="1"/>
        <end position="22"/>
    </location>
</feature>
<keyword evidence="1" id="KW-0732">Signal</keyword>
<dbReference type="RefSeq" id="WP_147932525.1">
    <property type="nucleotide sequence ID" value="NZ_VOXD01000042.1"/>
</dbReference>
<keyword evidence="3" id="KW-1185">Reference proteome</keyword>
<feature type="chain" id="PRO_5022993442" evidence="1">
    <location>
        <begin position="23"/>
        <end position="191"/>
    </location>
</feature>
<proteinExistence type="predicted"/>
<evidence type="ECO:0000313" key="2">
    <source>
        <dbReference type="EMBL" id="TXF85995.1"/>
    </source>
</evidence>
<name>A0A5C7FMK9_9BACT</name>
<accession>A0A5C7FMK9</accession>
<reference evidence="2 3" key="1">
    <citation type="submission" date="2019-08" db="EMBL/GenBank/DDBJ databases">
        <title>Lewinella sp. strain SSH13 Genome sequencing and assembly.</title>
        <authorList>
            <person name="Kim I."/>
        </authorList>
    </citation>
    <scope>NUCLEOTIDE SEQUENCE [LARGE SCALE GENOMIC DNA]</scope>
    <source>
        <strain evidence="2 3">SSH13</strain>
    </source>
</reference>
<organism evidence="2 3">
    <name type="scientific">Neolewinella aurantiaca</name>
    <dbReference type="NCBI Taxonomy" id="2602767"/>
    <lineage>
        <taxon>Bacteria</taxon>
        <taxon>Pseudomonadati</taxon>
        <taxon>Bacteroidota</taxon>
        <taxon>Saprospiria</taxon>
        <taxon>Saprospirales</taxon>
        <taxon>Lewinellaceae</taxon>
        <taxon>Neolewinella</taxon>
    </lineage>
</organism>
<dbReference type="Proteomes" id="UP000321907">
    <property type="component" value="Unassembled WGS sequence"/>
</dbReference>
<dbReference type="OrthoDB" id="1492645at2"/>
<comment type="caution">
    <text evidence="2">The sequence shown here is derived from an EMBL/GenBank/DDBJ whole genome shotgun (WGS) entry which is preliminary data.</text>
</comment>
<sequence>MTNRSTFILATFGFLLVLLSCACDPCDDPGTIEIDYSDRSAPDLYWQIVTRTTTPSGPISAITLVSDPNSSIGITSNDVVEVTLFGEDNQSGMKWLNLQGGFGYLCSAADGAIALDGIIPGNRIFFDLAEGECAVAEAEYPVFVVDGSSLCPGNFPGLSNGGYELLGSGANSNDYIRQNFRLLINILDSGI</sequence>
<evidence type="ECO:0000313" key="3">
    <source>
        <dbReference type="Proteomes" id="UP000321907"/>
    </source>
</evidence>
<dbReference type="PROSITE" id="PS51257">
    <property type="entry name" value="PROKAR_LIPOPROTEIN"/>
    <property type="match status" value="1"/>
</dbReference>